<comment type="caution">
    <text evidence="1">The sequence shown here is derived from an EMBL/GenBank/DDBJ whole genome shotgun (WGS) entry which is preliminary data.</text>
</comment>
<dbReference type="EMBL" id="JBGEWD010000002">
    <property type="protein sequence ID" value="MEY7999362.1"/>
    <property type="molecule type" value="Genomic_DNA"/>
</dbReference>
<evidence type="ECO:0000313" key="2">
    <source>
        <dbReference type="Proteomes" id="UP001564657"/>
    </source>
</evidence>
<gene>
    <name evidence="1" type="primary">prdD</name>
    <name evidence="1" type="ORF">AB8U03_03970</name>
</gene>
<dbReference type="Proteomes" id="UP001564657">
    <property type="component" value="Unassembled WGS sequence"/>
</dbReference>
<proteinExistence type="predicted"/>
<name>A0ABV4BM70_9CLOT</name>
<dbReference type="InterPro" id="IPR015417">
    <property type="entry name" value="Gly_reductase_pB_sua/b"/>
</dbReference>
<organism evidence="1 2">
    <name type="scientific">Clostridium moutaii</name>
    <dbReference type="NCBI Taxonomy" id="3240932"/>
    <lineage>
        <taxon>Bacteria</taxon>
        <taxon>Bacillati</taxon>
        <taxon>Bacillota</taxon>
        <taxon>Clostridia</taxon>
        <taxon>Eubacteriales</taxon>
        <taxon>Clostridiaceae</taxon>
        <taxon>Clostridium</taxon>
    </lineage>
</organism>
<dbReference type="InterPro" id="IPR031000">
    <property type="entry name" value="D_pro_red_PrdD"/>
</dbReference>
<protein>
    <submittedName>
        <fullName evidence="1">Proline reductase cluster protein PrdD</fullName>
    </submittedName>
</protein>
<sequence length="253" mass="28094">MDKEREMRRLVIKTFFINKVGFSDKTYIEDETLYIKNDIVKTIDIKKDLIKEVKVNIIKPDCHDMFVNSIMDFSPIAVKVLGRLGEGITHALTGVSVMLTGVDEDGIQVAEFGSSEGILENKVVFGKAGTPDKNDTIINVDVVLRSKKGSSRSGPMAAHEACDKIIQEIREYLKKMHGRDCSEKHEYFDKIRPGKKKVVIVKQVAGQGAMYDTGILGKNPGGFIGCRSIIDMGNVPIILSPNEYRDGALRAMN</sequence>
<evidence type="ECO:0000313" key="1">
    <source>
        <dbReference type="EMBL" id="MEY7999362.1"/>
    </source>
</evidence>
<accession>A0ABV4BM70</accession>
<dbReference type="Pfam" id="PF09338">
    <property type="entry name" value="Gly_reductase"/>
    <property type="match status" value="1"/>
</dbReference>
<keyword evidence="2" id="KW-1185">Reference proteome</keyword>
<dbReference type="NCBIfam" id="TIGR04482">
    <property type="entry name" value="D_pro_red_PrdD"/>
    <property type="match status" value="1"/>
</dbReference>
<reference evidence="1 2" key="1">
    <citation type="submission" date="2024-08" db="EMBL/GenBank/DDBJ databases">
        <title>Clostridium lapicellarii sp. nov., and Clostridium renhuaiense sp. nov., two species isolated from the mud in a fermentation cellar used for producing sauce-flavour Chinese liquors.</title>
        <authorList>
            <person name="Yang F."/>
            <person name="Wang H."/>
            <person name="Chen L.Q."/>
            <person name="Zhou N."/>
            <person name="Lu J.J."/>
            <person name="Pu X.X."/>
            <person name="Wan B."/>
            <person name="Wang L."/>
            <person name="Liu S.J."/>
        </authorList>
    </citation>
    <scope>NUCLEOTIDE SEQUENCE [LARGE SCALE GENOMIC DNA]</scope>
    <source>
        <strain evidence="1 2">MT-5</strain>
    </source>
</reference>
<dbReference type="RefSeq" id="WP_369703249.1">
    <property type="nucleotide sequence ID" value="NZ_JBGEWD010000002.1"/>
</dbReference>